<evidence type="ECO:0000256" key="6">
    <source>
        <dbReference type="ARBA" id="ARBA00022759"/>
    </source>
</evidence>
<dbReference type="GO" id="GO:0004190">
    <property type="term" value="F:aspartic-type endopeptidase activity"/>
    <property type="evidence" value="ECO:0007669"/>
    <property type="project" value="InterPro"/>
</dbReference>
<feature type="compositionally biased region" description="Low complexity" evidence="13">
    <location>
        <begin position="698"/>
        <end position="730"/>
    </location>
</feature>
<dbReference type="PROSITE" id="PS00141">
    <property type="entry name" value="ASP_PROTEASE"/>
    <property type="match status" value="1"/>
</dbReference>
<evidence type="ECO:0000256" key="9">
    <source>
        <dbReference type="ARBA" id="ARBA00022884"/>
    </source>
</evidence>
<dbReference type="FunFam" id="3.10.10.10:FF:000007">
    <property type="entry name" value="Retrovirus-related Pol polyprotein from transposon 17.6-like Protein"/>
    <property type="match status" value="1"/>
</dbReference>
<dbReference type="InterPro" id="IPR041588">
    <property type="entry name" value="Integrase_H2C2"/>
</dbReference>
<dbReference type="Gene3D" id="3.10.10.10">
    <property type="entry name" value="HIV Type 1 Reverse Transcriptase, subunit A, domain 1"/>
    <property type="match status" value="1"/>
</dbReference>
<dbReference type="GO" id="GO:0003964">
    <property type="term" value="F:RNA-directed DNA polymerase activity"/>
    <property type="evidence" value="ECO:0007669"/>
    <property type="project" value="UniProtKB-KW"/>
</dbReference>
<dbReference type="Gene3D" id="3.30.70.270">
    <property type="match status" value="2"/>
</dbReference>
<feature type="domain" description="Reverse transcriptase" evidence="14">
    <location>
        <begin position="1643"/>
        <end position="1822"/>
    </location>
</feature>
<dbReference type="InterPro" id="IPR001969">
    <property type="entry name" value="Aspartic_peptidase_AS"/>
</dbReference>
<dbReference type="CDD" id="cd00303">
    <property type="entry name" value="retropepsin_like"/>
    <property type="match status" value="1"/>
</dbReference>
<dbReference type="InterPro" id="IPR012337">
    <property type="entry name" value="RNaseH-like_sf"/>
</dbReference>
<feature type="domain" description="Integrase catalytic" evidence="15">
    <location>
        <begin position="2193"/>
        <end position="2341"/>
    </location>
</feature>
<keyword evidence="16" id="KW-1185">Reference proteome</keyword>
<keyword evidence="5" id="KW-0540">Nuclease</keyword>
<feature type="compositionally biased region" description="Polar residues" evidence="13">
    <location>
        <begin position="292"/>
        <end position="324"/>
    </location>
</feature>
<dbReference type="GO" id="GO:0003723">
    <property type="term" value="F:RNA binding"/>
    <property type="evidence" value="ECO:0007669"/>
    <property type="project" value="UniProtKB-KW"/>
</dbReference>
<feature type="compositionally biased region" description="Basic and acidic residues" evidence="13">
    <location>
        <begin position="901"/>
        <end position="948"/>
    </location>
</feature>
<dbReference type="Proteomes" id="UP000887578">
    <property type="component" value="Unplaced"/>
</dbReference>
<dbReference type="Pfam" id="PF00665">
    <property type="entry name" value="rve"/>
    <property type="match status" value="1"/>
</dbReference>
<dbReference type="PANTHER" id="PTHR37984">
    <property type="entry name" value="PROTEIN CBG26694"/>
    <property type="match status" value="1"/>
</dbReference>
<dbReference type="Pfam" id="PF17921">
    <property type="entry name" value="Integrase_H2C2"/>
    <property type="match status" value="1"/>
</dbReference>
<dbReference type="FunFam" id="3.30.420.10:FF:000032">
    <property type="entry name" value="Retrovirus-related Pol polyprotein from transposon 297-like Protein"/>
    <property type="match status" value="1"/>
</dbReference>
<dbReference type="InterPro" id="IPR050951">
    <property type="entry name" value="Retrovirus_Pol_polyprotein"/>
</dbReference>
<dbReference type="InterPro" id="IPR043502">
    <property type="entry name" value="DNA/RNA_pol_sf"/>
</dbReference>
<dbReference type="GO" id="GO:0004519">
    <property type="term" value="F:endonuclease activity"/>
    <property type="evidence" value="ECO:0007669"/>
    <property type="project" value="UniProtKB-KW"/>
</dbReference>
<evidence type="ECO:0000256" key="5">
    <source>
        <dbReference type="ARBA" id="ARBA00022722"/>
    </source>
</evidence>
<feature type="region of interest" description="Disordered" evidence="13">
    <location>
        <begin position="851"/>
        <end position="949"/>
    </location>
</feature>
<keyword evidence="6" id="KW-0255">Endonuclease</keyword>
<dbReference type="InterPro" id="IPR000477">
    <property type="entry name" value="RT_dom"/>
</dbReference>
<evidence type="ECO:0000256" key="10">
    <source>
        <dbReference type="ARBA" id="ARBA00022908"/>
    </source>
</evidence>
<dbReference type="GO" id="GO:0042575">
    <property type="term" value="C:DNA polymerase complex"/>
    <property type="evidence" value="ECO:0007669"/>
    <property type="project" value="UniProtKB-ARBA"/>
</dbReference>
<dbReference type="Gene3D" id="2.40.70.10">
    <property type="entry name" value="Acid Proteases"/>
    <property type="match status" value="1"/>
</dbReference>
<feature type="compositionally biased region" description="Basic and acidic residues" evidence="13">
    <location>
        <begin position="871"/>
        <end position="894"/>
    </location>
</feature>
<evidence type="ECO:0000256" key="7">
    <source>
        <dbReference type="ARBA" id="ARBA00022801"/>
    </source>
</evidence>
<dbReference type="FunFam" id="3.10.20.370:FF:000001">
    <property type="entry name" value="Retrovirus-related Pol polyprotein from transposon 17.6-like protein"/>
    <property type="match status" value="1"/>
</dbReference>
<dbReference type="PANTHER" id="PTHR37984:SF5">
    <property type="entry name" value="PROTEIN NYNRIN-LIKE"/>
    <property type="match status" value="1"/>
</dbReference>
<keyword evidence="11" id="KW-0695">RNA-directed DNA polymerase</keyword>
<dbReference type="GO" id="GO:0015074">
    <property type="term" value="P:DNA integration"/>
    <property type="evidence" value="ECO:0007669"/>
    <property type="project" value="UniProtKB-KW"/>
</dbReference>
<evidence type="ECO:0000259" key="15">
    <source>
        <dbReference type="PROSITE" id="PS50994"/>
    </source>
</evidence>
<evidence type="ECO:0000256" key="4">
    <source>
        <dbReference type="ARBA" id="ARBA00022695"/>
    </source>
</evidence>
<dbReference type="PROSITE" id="PS50994">
    <property type="entry name" value="INTEGRASE"/>
    <property type="match status" value="1"/>
</dbReference>
<evidence type="ECO:0000256" key="12">
    <source>
        <dbReference type="ARBA" id="ARBA00023268"/>
    </source>
</evidence>
<dbReference type="CDD" id="cd09274">
    <property type="entry name" value="RNase_HI_RT_Ty3"/>
    <property type="match status" value="1"/>
</dbReference>
<evidence type="ECO:0000259" key="14">
    <source>
        <dbReference type="PROSITE" id="PS50878"/>
    </source>
</evidence>
<feature type="region of interest" description="Disordered" evidence="13">
    <location>
        <begin position="681"/>
        <end position="751"/>
    </location>
</feature>
<evidence type="ECO:0000256" key="3">
    <source>
        <dbReference type="ARBA" id="ARBA00022679"/>
    </source>
</evidence>
<dbReference type="EC" id="2.7.7.49" evidence="1"/>
<feature type="region of interest" description="Disordered" evidence="13">
    <location>
        <begin position="289"/>
        <end position="361"/>
    </location>
</feature>
<dbReference type="InterPro" id="IPR001584">
    <property type="entry name" value="Integrase_cat-core"/>
</dbReference>
<feature type="compositionally biased region" description="Low complexity" evidence="13">
    <location>
        <begin position="325"/>
        <end position="353"/>
    </location>
</feature>
<keyword evidence="8" id="KW-0460">Magnesium</keyword>
<evidence type="ECO:0000313" key="16">
    <source>
        <dbReference type="Proteomes" id="UP000887578"/>
    </source>
</evidence>
<dbReference type="GO" id="GO:0006508">
    <property type="term" value="P:proteolysis"/>
    <property type="evidence" value="ECO:0007669"/>
    <property type="project" value="UniProtKB-KW"/>
</dbReference>
<sequence>MSVDTFAMVSLAKIMPKYYGNPNDDFQEYCGVFQEKAAAFGMNADDCIKLFPACLEGRALKKFHKLPKVQNNTPRTWKQLLDDMALILARPQHTLTARDKLTLRNQRENESLEEFAEVIRNLVKQGFTDPEGYSDVIREKEETRHFVKGIANDKIKDKMFDLTFKDLEEAVAKAELYEEREERRKRDQLAKEISKNSKELGINYLSLRENQPGNNPGQKMFVNSSLGNQFTNQRQNDCQQQFNRPQNNYQPQGEQRMNTFRRYDNQPWNGNRVYQNQQQRYNNNQQTNYSRFQGTRNNYPPRTNFSGQTQTRQNFDDQNQSRSYPGNNNFANNNGNNFPRNNNQGRNFQPNNRGRGRSTGGYRINTIKEAERHPRTPSPIYYLTIVAIFALCFQTSAAQTFQFCPKNAASTMIEPPKPIECHIPEADHIKSVEVALYVKRRSPSLVKAHSCRAITTTQCVTSYMYALTKESAPANTTTEVSTKKCKELIKEADDEKLYQTQEKLNITTPFWGTFCDHVTNYEVQQGKVGLSADDTLLSDLSHLQGCDHEIPECQTTEGTIIWKKFSTADKCHYVYAGSYQGLLSWPASKKASDAYLVLEKLQAAFLFAQDDLTEEEKHCLPDKAMKMKNDAVINFIGNIQPSMTTKKQKREALKKVHKIKETSSTSATETLKQVHKINETSTTPATNSKLKHVRKLQNETTTTTTESTTTTNPPTASTTMKTTSSTTNTTKKPEATKQKTTYPTFRPTPTVFATTFIPPQETRPTLKMTVEPIRNTQSTQVQPTNEWTLVRDENKPTETPTKQYKPTAIVETVEYTTPKPIMEYTTRMPIMEYTTSKPKVTIQETTMKTTIATTIQTPKEKDSSLMLSNEETEKVDIQTEYNSEEKQEVETKNESDEEKSTEDSTKDDTSETEHLIKVFRDTDPKERGRRKQMEDTPHDPYENTDRRPTFKATAKTTTMPERFKSETEVKPSVSTVVDNSINSKLQYLEEEQRRTNNQNFATLWSQICNLHNKQIDVIKVLTILNPTAGVRTWFGRTDITAKYAGQVLEVKQCVPVVPETVHWDKKINETCFNQVPVIWNEKVFFAVDGTNDLTNEGEIVECSKQQVSVYKDEKGKWKSSKGTAHVVQMNHDINWHPENHPLQFDAPSVFKDDSTATSVQMLWSYSRRINNQDVKLKNENIRVNTNWLEKAANALAETGDKIATNIKDKVSTSWWQDIKDIIADIKLIMIMAFTLIGLIVVVVYFYPWLQPCCKRCLRARNRQIEQTIPLQVNTVELKESVRYIPPVYNIRCLNTALPHITASVNDVSCTALIDSGSAITFISEKMATDLNVELIQTERCGKAANGESVDFLGTCIVKIQCGNQEITQSVYVAKQEHSPAALLMGYDLCKAFGFTMDFKTQQIHLLNTAIPIFALMEDEVQHPIRPQAIVTEPTIIKKGDNFLFGYTTSNLKKGSLWLTSQAKSFQTMGLIVGSTLMKANGNLKVPLRIMNTTNMDIELYPGTVIADLENIQEGIQVSTSRKPHETYPINAVLDGDEYVPEEADISKDLPNFPEENISKEDFLMKNLDLSRSILSENGKERLCQIILDHQEAFVGPDGIIGNYTGPIVHRIDLVDSTKFIAERPRRIAPALQEVVEKQIDDMLKQHIIRPSTSPFQSPIVMVKKADKKSWRMAIDYRRLNAETKKQANFLPLITDIIDKVAGKTIYSTFDLQSGFHQIKVREQDIEKTAFVVTSGVYEFVRMPFGLTAAPATFQKVMDNMKREVQAAIFCYLDDIVTPSENEEQHLLDIEEILTAIGRNGLKLRIDKCYFGMEEIKYLGFLISKEGIRPDPANIEKVKNFTRPTSLTQVRSFIGATSYFRRFIPCFAKIMSPLYDLTTKGENVKENWKEEHETAFKTVIQKLVEAPVLAPPKFGRQFEIETDASKEAFAACLLQRDDNGQLHPISYFSRKMNKHERNYSSIELEALGVVAGLKEFRPYIEGSGTTIIRTDSSGVCSLMKNKNLQGRLAKFQLAIQAFDITFTHRAGAENKFCDYMSRYPVNAITLRSGKTVASAISLTTMIEEQKKQYPEIMNAFLHDKFPQKAEQKQELQKQMQNLIMKNRCIYYYNEEESDDYRVLVPYTLRKKVIDEFHADALQGGHLGQQKTLEKLKKRVYWPSMVTDIKEMIKSCEICQKSKVNPGNRNYEPLQPIEPPTRPFDRVHVDICGPLPKAAENEQYILVTVDAFSKWLIASPMKNQTARTVATTFINDVITKHGCPNTVVTDCGRQFTGTIFSEMAQIFGFQHNTSTPYHQEANGEVERQNRTLATMLRGSVALGGDDWPETLQMATFAFNTSVQSSTH</sequence>
<dbReference type="Pfam" id="PF24664">
    <property type="entry name" value="Monjiviricetes_fusion"/>
    <property type="match status" value="1"/>
</dbReference>
<name>A0A914QUT5_9BILA</name>
<dbReference type="InterPro" id="IPR043128">
    <property type="entry name" value="Rev_trsase/Diguanyl_cyclase"/>
</dbReference>
<keyword evidence="7" id="KW-0378">Hydrolase</keyword>
<keyword evidence="3" id="KW-0808">Transferase</keyword>
<keyword evidence="4" id="KW-0548">Nucleotidyltransferase</keyword>
<dbReference type="Gene3D" id="3.30.420.10">
    <property type="entry name" value="Ribonuclease H-like superfamily/Ribonuclease H"/>
    <property type="match status" value="1"/>
</dbReference>
<dbReference type="InterPro" id="IPR036397">
    <property type="entry name" value="RNaseH_sf"/>
</dbReference>
<dbReference type="Gene3D" id="1.20.5.1890">
    <property type="match status" value="1"/>
</dbReference>
<keyword evidence="10" id="KW-0229">DNA integration</keyword>
<dbReference type="WBParaSite" id="PDA_v2.g5530.t1">
    <property type="protein sequence ID" value="PDA_v2.g5530.t1"/>
    <property type="gene ID" value="PDA_v2.g5530"/>
</dbReference>
<dbReference type="PROSITE" id="PS50878">
    <property type="entry name" value="RT_POL"/>
    <property type="match status" value="1"/>
</dbReference>
<organism evidence="16 17">
    <name type="scientific">Panagrolaimus davidi</name>
    <dbReference type="NCBI Taxonomy" id="227884"/>
    <lineage>
        <taxon>Eukaryota</taxon>
        <taxon>Metazoa</taxon>
        <taxon>Ecdysozoa</taxon>
        <taxon>Nematoda</taxon>
        <taxon>Chromadorea</taxon>
        <taxon>Rhabditida</taxon>
        <taxon>Tylenchina</taxon>
        <taxon>Panagrolaimomorpha</taxon>
        <taxon>Panagrolaimoidea</taxon>
        <taxon>Panagrolaimidae</taxon>
        <taxon>Panagrolaimus</taxon>
    </lineage>
</organism>
<keyword evidence="9" id="KW-0694">RNA-binding</keyword>
<evidence type="ECO:0000256" key="13">
    <source>
        <dbReference type="SAM" id="MobiDB-lite"/>
    </source>
</evidence>
<dbReference type="InterPro" id="IPR041577">
    <property type="entry name" value="RT_RNaseH_2"/>
</dbReference>
<dbReference type="SUPFAM" id="SSF161008">
    <property type="entry name" value="Viral glycoprotein ectodomain-like"/>
    <property type="match status" value="1"/>
</dbReference>
<dbReference type="SUPFAM" id="SSF50630">
    <property type="entry name" value="Acid proteases"/>
    <property type="match status" value="1"/>
</dbReference>
<dbReference type="Pfam" id="PF13650">
    <property type="entry name" value="Asp_protease_2"/>
    <property type="match status" value="1"/>
</dbReference>
<keyword evidence="2" id="KW-0645">Protease</keyword>
<dbReference type="Pfam" id="PF00078">
    <property type="entry name" value="RVT_1"/>
    <property type="match status" value="1"/>
</dbReference>
<dbReference type="Pfam" id="PF17919">
    <property type="entry name" value="RT_RNaseH_2"/>
    <property type="match status" value="1"/>
</dbReference>
<keyword evidence="12" id="KW-0511">Multifunctional enzyme</keyword>
<evidence type="ECO:0000256" key="8">
    <source>
        <dbReference type="ARBA" id="ARBA00022842"/>
    </source>
</evidence>
<evidence type="ECO:0000313" key="17">
    <source>
        <dbReference type="WBParaSite" id="PDA_v2.g5530.t1"/>
    </source>
</evidence>
<dbReference type="CDD" id="cd01647">
    <property type="entry name" value="RT_LTR"/>
    <property type="match status" value="1"/>
</dbReference>
<dbReference type="FunFam" id="3.30.70.270:FF:000020">
    <property type="entry name" value="Transposon Tf2-6 polyprotein-like Protein"/>
    <property type="match status" value="1"/>
</dbReference>
<evidence type="ECO:0000256" key="1">
    <source>
        <dbReference type="ARBA" id="ARBA00012493"/>
    </source>
</evidence>
<evidence type="ECO:0000256" key="2">
    <source>
        <dbReference type="ARBA" id="ARBA00022670"/>
    </source>
</evidence>
<dbReference type="InterPro" id="IPR021109">
    <property type="entry name" value="Peptidase_aspartic_dom_sf"/>
</dbReference>
<dbReference type="SUPFAM" id="SSF53098">
    <property type="entry name" value="Ribonuclease H-like"/>
    <property type="match status" value="1"/>
</dbReference>
<dbReference type="SUPFAM" id="SSF56672">
    <property type="entry name" value="DNA/RNA polymerases"/>
    <property type="match status" value="1"/>
</dbReference>
<dbReference type="FunFam" id="1.10.340.70:FF:000001">
    <property type="entry name" value="Retrovirus-related Pol polyprotein from transposon gypsy-like Protein"/>
    <property type="match status" value="1"/>
</dbReference>
<accession>A0A914QUT5</accession>
<protein>
    <recommendedName>
        <fullName evidence="1">RNA-directed DNA polymerase</fullName>
        <ecNumber evidence="1">2.7.7.49</ecNumber>
    </recommendedName>
</protein>
<dbReference type="Gene3D" id="1.10.340.70">
    <property type="match status" value="1"/>
</dbReference>
<reference evidence="17" key="1">
    <citation type="submission" date="2022-11" db="UniProtKB">
        <authorList>
            <consortium name="WormBaseParasite"/>
        </authorList>
    </citation>
    <scope>IDENTIFICATION</scope>
</reference>
<proteinExistence type="predicted"/>
<evidence type="ECO:0000256" key="11">
    <source>
        <dbReference type="ARBA" id="ARBA00022918"/>
    </source>
</evidence>